<evidence type="ECO:0000256" key="3">
    <source>
        <dbReference type="ARBA" id="ARBA00022490"/>
    </source>
</evidence>
<evidence type="ECO:0000313" key="11">
    <source>
        <dbReference type="Proteomes" id="UP000316726"/>
    </source>
</evidence>
<gene>
    <name evidence="10" type="ORF">A3770_01p03760</name>
</gene>
<dbReference type="Gene3D" id="3.30.230.30">
    <property type="entry name" value="Impact, N-terminal domain"/>
    <property type="match status" value="1"/>
</dbReference>
<comment type="similarity">
    <text evidence="2">Belongs to the IMPACT family.</text>
</comment>
<dbReference type="GO" id="GO:0140469">
    <property type="term" value="P:GCN2-mediated signaling"/>
    <property type="evidence" value="ECO:0007669"/>
    <property type="project" value="TreeGrafter"/>
</dbReference>
<evidence type="ECO:0000256" key="4">
    <source>
        <dbReference type="ARBA" id="ARBA00022491"/>
    </source>
</evidence>
<evidence type="ECO:0000313" key="10">
    <source>
        <dbReference type="EMBL" id="QDZ17858.1"/>
    </source>
</evidence>
<organism evidence="10 11">
    <name type="scientific">Chloropicon primus</name>
    <dbReference type="NCBI Taxonomy" id="1764295"/>
    <lineage>
        <taxon>Eukaryota</taxon>
        <taxon>Viridiplantae</taxon>
        <taxon>Chlorophyta</taxon>
        <taxon>Chloropicophyceae</taxon>
        <taxon>Chloropicales</taxon>
        <taxon>Chloropicaceae</taxon>
        <taxon>Chloropicon</taxon>
    </lineage>
</organism>
<sequence length="300" mass="33125">MELDCLDCLERQLLEAESLEAIFEGDERLAIEITGLAEARNSVEKGSLKEEGRRMYVVVMVTFSDAEALQLSSVRLTLPAMYPMLEGPDVELGSRFLQSACKTGVNEILSSEQGNECLFQIIQLLAEAVEEGKLRAERAAGDVSGEGTPGSEAEEEEVPERPQKVVQIIHSEPYTERKSTFQAFCARINSVDEVDQVMEQLLSIKKVAAATHNMVAYRIENSSGHTTQDYDDDGETAAGSRMLHMMIAARAMNCMVVVSRWYGGVKLGPSRFAIINNVARDHLKSCGFLPEKEEGKQAKK</sequence>
<dbReference type="InterPro" id="IPR036956">
    <property type="entry name" value="Impact_N_sf"/>
</dbReference>
<dbReference type="GO" id="GO:0005737">
    <property type="term" value="C:cytoplasm"/>
    <property type="evidence" value="ECO:0007669"/>
    <property type="project" value="UniProtKB-SubCell"/>
</dbReference>
<evidence type="ECO:0000256" key="6">
    <source>
        <dbReference type="ARBA" id="ARBA00023016"/>
    </source>
</evidence>
<reference evidence="10 11" key="1">
    <citation type="submission" date="2018-07" db="EMBL/GenBank/DDBJ databases">
        <title>The complete nuclear genome of the prasinophyte Chloropicon primus (CCMP1205).</title>
        <authorList>
            <person name="Pombert J.-F."/>
            <person name="Otis C."/>
            <person name="Turmel M."/>
            <person name="Lemieux C."/>
        </authorList>
    </citation>
    <scope>NUCLEOTIDE SEQUENCE [LARGE SCALE GENOMIC DNA]</scope>
    <source>
        <strain evidence="10 11">CCMP1205</strain>
    </source>
</reference>
<dbReference type="Proteomes" id="UP000316726">
    <property type="component" value="Chromosome 1"/>
</dbReference>
<dbReference type="OrthoDB" id="69641at2759"/>
<dbReference type="SUPFAM" id="SSF54211">
    <property type="entry name" value="Ribosomal protein S5 domain 2-like"/>
    <property type="match status" value="1"/>
</dbReference>
<keyword evidence="4" id="KW-0678">Repressor</keyword>
<protein>
    <submittedName>
        <fullName evidence="10">UPF0029 domain-containing protein</fullName>
    </submittedName>
</protein>
<dbReference type="PANTHER" id="PTHR16301:SF25">
    <property type="entry name" value="PROTEIN IMPACT"/>
    <property type="match status" value="1"/>
</dbReference>
<evidence type="ECO:0000256" key="7">
    <source>
        <dbReference type="SAM" id="MobiDB-lite"/>
    </source>
</evidence>
<dbReference type="STRING" id="1764295.A0A5B8MBR9"/>
<dbReference type="EMBL" id="CP031034">
    <property type="protein sequence ID" value="QDZ17858.1"/>
    <property type="molecule type" value="Genomic_DNA"/>
</dbReference>
<dbReference type="InterPro" id="IPR020568">
    <property type="entry name" value="Ribosomal_Su5_D2-typ_SF"/>
</dbReference>
<evidence type="ECO:0000259" key="9">
    <source>
        <dbReference type="Pfam" id="PF05773"/>
    </source>
</evidence>
<keyword evidence="6" id="KW-0346">Stress response</keyword>
<accession>A0A5B8MBR9</accession>
<comment type="subcellular location">
    <subcellularLocation>
        <location evidence="1">Cytoplasm</location>
    </subcellularLocation>
</comment>
<evidence type="ECO:0000256" key="1">
    <source>
        <dbReference type="ARBA" id="ARBA00004496"/>
    </source>
</evidence>
<name>A0A5B8MBR9_9CHLO</name>
<dbReference type="Pfam" id="PF01205">
    <property type="entry name" value="Impact_N"/>
    <property type="match status" value="1"/>
</dbReference>
<dbReference type="InterPro" id="IPR016135">
    <property type="entry name" value="UBQ-conjugating_enzyme/RWD"/>
</dbReference>
<evidence type="ECO:0000256" key="5">
    <source>
        <dbReference type="ARBA" id="ARBA00022845"/>
    </source>
</evidence>
<evidence type="ECO:0000256" key="2">
    <source>
        <dbReference type="ARBA" id="ARBA00007665"/>
    </source>
</evidence>
<dbReference type="PANTHER" id="PTHR16301">
    <property type="entry name" value="IMPACT-RELATED"/>
    <property type="match status" value="1"/>
</dbReference>
<keyword evidence="11" id="KW-1185">Reference proteome</keyword>
<proteinExistence type="inferred from homology"/>
<feature type="domain" description="Impact N-terminal" evidence="8">
    <location>
        <begin position="177"/>
        <end position="282"/>
    </location>
</feature>
<dbReference type="InterPro" id="IPR001498">
    <property type="entry name" value="Impact_N"/>
</dbReference>
<keyword evidence="5" id="KW-0810">Translation regulation</keyword>
<keyword evidence="3" id="KW-0963">Cytoplasm</keyword>
<dbReference type="Gene3D" id="3.10.110.10">
    <property type="entry name" value="Ubiquitin Conjugating Enzyme"/>
    <property type="match status" value="1"/>
</dbReference>
<dbReference type="AlphaFoldDB" id="A0A5B8MBR9"/>
<dbReference type="SUPFAM" id="SSF54495">
    <property type="entry name" value="UBC-like"/>
    <property type="match status" value="1"/>
</dbReference>
<dbReference type="InterPro" id="IPR023582">
    <property type="entry name" value="Impact"/>
</dbReference>
<feature type="domain" description="RWD" evidence="9">
    <location>
        <begin position="10"/>
        <end position="127"/>
    </location>
</feature>
<feature type="region of interest" description="Disordered" evidence="7">
    <location>
        <begin position="137"/>
        <end position="162"/>
    </location>
</feature>
<dbReference type="InterPro" id="IPR006575">
    <property type="entry name" value="RWD_dom"/>
</dbReference>
<dbReference type="Pfam" id="PF05773">
    <property type="entry name" value="RWD"/>
    <property type="match status" value="1"/>
</dbReference>
<evidence type="ECO:0000259" key="8">
    <source>
        <dbReference type="Pfam" id="PF01205"/>
    </source>
</evidence>
<dbReference type="GO" id="GO:0006446">
    <property type="term" value="P:regulation of translational initiation"/>
    <property type="evidence" value="ECO:0007669"/>
    <property type="project" value="TreeGrafter"/>
</dbReference>